<accession>K1QJD6</accession>
<gene>
    <name evidence="1" type="ORF">CGI_10007506</name>
</gene>
<sequence>MSSANVMQSAKRLDHFPLPADDTEWRTLVVVVPSGTRYVCACMAAIEGLRNDYFEYAMIKAQEMQQVRRDEVEEGD</sequence>
<evidence type="ECO:0000313" key="1">
    <source>
        <dbReference type="EMBL" id="EKC31284.1"/>
    </source>
</evidence>
<dbReference type="HOGENOM" id="CLU_2656893_0_0_1"/>
<protein>
    <submittedName>
        <fullName evidence="1">Uncharacterized protein</fullName>
    </submittedName>
</protein>
<dbReference type="EMBL" id="JH816462">
    <property type="protein sequence ID" value="EKC31284.1"/>
    <property type="molecule type" value="Genomic_DNA"/>
</dbReference>
<organism evidence="1">
    <name type="scientific">Magallana gigas</name>
    <name type="common">Pacific oyster</name>
    <name type="synonym">Crassostrea gigas</name>
    <dbReference type="NCBI Taxonomy" id="29159"/>
    <lineage>
        <taxon>Eukaryota</taxon>
        <taxon>Metazoa</taxon>
        <taxon>Spiralia</taxon>
        <taxon>Lophotrochozoa</taxon>
        <taxon>Mollusca</taxon>
        <taxon>Bivalvia</taxon>
        <taxon>Autobranchia</taxon>
        <taxon>Pteriomorphia</taxon>
        <taxon>Ostreida</taxon>
        <taxon>Ostreoidea</taxon>
        <taxon>Ostreidae</taxon>
        <taxon>Magallana</taxon>
    </lineage>
</organism>
<reference evidence="1" key="1">
    <citation type="journal article" date="2012" name="Nature">
        <title>The oyster genome reveals stress adaptation and complexity of shell formation.</title>
        <authorList>
            <person name="Zhang G."/>
            <person name="Fang X."/>
            <person name="Guo X."/>
            <person name="Li L."/>
            <person name="Luo R."/>
            <person name="Xu F."/>
            <person name="Yang P."/>
            <person name="Zhang L."/>
            <person name="Wang X."/>
            <person name="Qi H."/>
            <person name="Xiong Z."/>
            <person name="Que H."/>
            <person name="Xie Y."/>
            <person name="Holland P.W."/>
            <person name="Paps J."/>
            <person name="Zhu Y."/>
            <person name="Wu F."/>
            <person name="Chen Y."/>
            <person name="Wang J."/>
            <person name="Peng C."/>
            <person name="Meng J."/>
            <person name="Yang L."/>
            <person name="Liu J."/>
            <person name="Wen B."/>
            <person name="Zhang N."/>
            <person name="Huang Z."/>
            <person name="Zhu Q."/>
            <person name="Feng Y."/>
            <person name="Mount A."/>
            <person name="Hedgecock D."/>
            <person name="Xu Z."/>
            <person name="Liu Y."/>
            <person name="Domazet-Loso T."/>
            <person name="Du Y."/>
            <person name="Sun X."/>
            <person name="Zhang S."/>
            <person name="Liu B."/>
            <person name="Cheng P."/>
            <person name="Jiang X."/>
            <person name="Li J."/>
            <person name="Fan D."/>
            <person name="Wang W."/>
            <person name="Fu W."/>
            <person name="Wang T."/>
            <person name="Wang B."/>
            <person name="Zhang J."/>
            <person name="Peng Z."/>
            <person name="Li Y."/>
            <person name="Li N."/>
            <person name="Wang J."/>
            <person name="Chen M."/>
            <person name="He Y."/>
            <person name="Tan F."/>
            <person name="Song X."/>
            <person name="Zheng Q."/>
            <person name="Huang R."/>
            <person name="Yang H."/>
            <person name="Du X."/>
            <person name="Chen L."/>
            <person name="Yang M."/>
            <person name="Gaffney P.M."/>
            <person name="Wang S."/>
            <person name="Luo L."/>
            <person name="She Z."/>
            <person name="Ming Y."/>
            <person name="Huang W."/>
            <person name="Zhang S."/>
            <person name="Huang B."/>
            <person name="Zhang Y."/>
            <person name="Qu T."/>
            <person name="Ni P."/>
            <person name="Miao G."/>
            <person name="Wang J."/>
            <person name="Wang Q."/>
            <person name="Steinberg C.E."/>
            <person name="Wang H."/>
            <person name="Li N."/>
            <person name="Qian L."/>
            <person name="Zhang G."/>
            <person name="Li Y."/>
            <person name="Yang H."/>
            <person name="Liu X."/>
            <person name="Wang J."/>
            <person name="Yin Y."/>
            <person name="Wang J."/>
        </authorList>
    </citation>
    <scope>NUCLEOTIDE SEQUENCE [LARGE SCALE GENOMIC DNA]</scope>
    <source>
        <strain evidence="1">05x7-T-G4-1.051#20</strain>
    </source>
</reference>
<proteinExistence type="predicted"/>
<name>K1QJD6_MAGGI</name>
<dbReference type="InParanoid" id="K1QJD6"/>
<dbReference type="AlphaFoldDB" id="K1QJD6"/>